<reference evidence="2 3" key="1">
    <citation type="submission" date="2017-06" db="EMBL/GenBank/DDBJ databases">
        <title>Aedes aegypti genome working group (AGWG) sequencing and assembly.</title>
        <authorList>
            <consortium name="Aedes aegypti Genome Working Group (AGWG)"/>
            <person name="Matthews B.J."/>
        </authorList>
    </citation>
    <scope>NUCLEOTIDE SEQUENCE [LARGE SCALE GENOMIC DNA]</scope>
    <source>
        <strain evidence="2 3">LVP_AGWG</strain>
    </source>
</reference>
<protein>
    <submittedName>
        <fullName evidence="2">Uncharacterized protein</fullName>
    </submittedName>
</protein>
<dbReference type="Gene3D" id="1.10.555.10">
    <property type="entry name" value="Rho GTPase activation protein"/>
    <property type="match status" value="1"/>
</dbReference>
<dbReference type="PROSITE" id="PS50238">
    <property type="entry name" value="RHOGAP"/>
    <property type="match status" value="1"/>
</dbReference>
<dbReference type="PANTHER" id="PTHR23176:SF129">
    <property type="entry name" value="RHO GTPASE ACTIVATING PROTEIN AT 16F, ISOFORM E-RELATED"/>
    <property type="match status" value="1"/>
</dbReference>
<dbReference type="InParanoid" id="A0A6I8TWI4"/>
<dbReference type="OrthoDB" id="79452at2759"/>
<sequence>MKTTVSCSRRAPQEQQRVSRESRSVYESSSFGISVNEQLRYLQKQHQELIEEHKTLKQDYRELQHRHDKLETEYLTLEEDYNALRVDFKNLEESQKTFNVRKILQLKFKKRADKETLVKQNIIQNEACFNTFLEAVVKSDPLGIPKIVVECVTIVESSDKFMKSQGLYRVSGNHNTIQNLRYDINADNYKKLRKQKTPHEVCGVLKLFLRELKEPIISLALLNRIIPGPSDMIHLRTIKVLELVNSLDELRKNTLQFLMQHLKKVAAVEDNEMDSTSLGILMSSCIFNETLSDVCPQRFEAISAVPRECTRTMIECYDEIFVK</sequence>
<dbReference type="Pfam" id="PF00620">
    <property type="entry name" value="RhoGAP"/>
    <property type="match status" value="1"/>
</dbReference>
<dbReference type="GO" id="GO:0005737">
    <property type="term" value="C:cytoplasm"/>
    <property type="evidence" value="ECO:0007669"/>
    <property type="project" value="TreeGrafter"/>
</dbReference>
<dbReference type="CDD" id="cd00159">
    <property type="entry name" value="RhoGAP"/>
    <property type="match status" value="1"/>
</dbReference>
<dbReference type="EnsemblMetazoa" id="AAEL019754-RA">
    <property type="protein sequence ID" value="AAEL019754-PA"/>
    <property type="gene ID" value="AAEL019754"/>
</dbReference>
<keyword evidence="1" id="KW-0343">GTPase activation</keyword>
<reference evidence="2" key="2">
    <citation type="submission" date="2020-05" db="UniProtKB">
        <authorList>
            <consortium name="EnsemblMetazoa"/>
        </authorList>
    </citation>
    <scope>IDENTIFICATION</scope>
    <source>
        <strain evidence="2">LVP_AGWG</strain>
    </source>
</reference>
<dbReference type="InterPro" id="IPR050729">
    <property type="entry name" value="Rho-GAP"/>
</dbReference>
<dbReference type="SUPFAM" id="SSF48350">
    <property type="entry name" value="GTPase activation domain, GAP"/>
    <property type="match status" value="1"/>
</dbReference>
<dbReference type="AlphaFoldDB" id="A0A6I8TWI4"/>
<dbReference type="InterPro" id="IPR008936">
    <property type="entry name" value="Rho_GTPase_activation_prot"/>
</dbReference>
<gene>
    <name evidence="2" type="primary">5577945</name>
</gene>
<dbReference type="SMART" id="SM00324">
    <property type="entry name" value="RhoGAP"/>
    <property type="match status" value="1"/>
</dbReference>
<evidence type="ECO:0000256" key="1">
    <source>
        <dbReference type="ARBA" id="ARBA00022468"/>
    </source>
</evidence>
<proteinExistence type="predicted"/>
<dbReference type="PANTHER" id="PTHR23176">
    <property type="entry name" value="RHO/RAC/CDC GTPASE-ACTIVATING PROTEIN"/>
    <property type="match status" value="1"/>
</dbReference>
<dbReference type="Proteomes" id="UP000008820">
    <property type="component" value="Chromosome 3"/>
</dbReference>
<name>A0A6I8TWI4_AEDAE</name>
<accession>A0A6I8TWI4</accession>
<evidence type="ECO:0000313" key="3">
    <source>
        <dbReference type="Proteomes" id="UP000008820"/>
    </source>
</evidence>
<organism evidence="2 3">
    <name type="scientific">Aedes aegypti</name>
    <name type="common">Yellowfever mosquito</name>
    <name type="synonym">Culex aegypti</name>
    <dbReference type="NCBI Taxonomy" id="7159"/>
    <lineage>
        <taxon>Eukaryota</taxon>
        <taxon>Metazoa</taxon>
        <taxon>Ecdysozoa</taxon>
        <taxon>Arthropoda</taxon>
        <taxon>Hexapoda</taxon>
        <taxon>Insecta</taxon>
        <taxon>Pterygota</taxon>
        <taxon>Neoptera</taxon>
        <taxon>Endopterygota</taxon>
        <taxon>Diptera</taxon>
        <taxon>Nematocera</taxon>
        <taxon>Culicoidea</taxon>
        <taxon>Culicidae</taxon>
        <taxon>Culicinae</taxon>
        <taxon>Aedini</taxon>
        <taxon>Aedes</taxon>
        <taxon>Stegomyia</taxon>
    </lineage>
</organism>
<dbReference type="GO" id="GO:0007165">
    <property type="term" value="P:signal transduction"/>
    <property type="evidence" value="ECO:0007669"/>
    <property type="project" value="InterPro"/>
</dbReference>
<keyword evidence="3" id="KW-1185">Reference proteome</keyword>
<dbReference type="GO" id="GO:0005096">
    <property type="term" value="F:GTPase activator activity"/>
    <property type="evidence" value="ECO:0007669"/>
    <property type="project" value="UniProtKB-KW"/>
</dbReference>
<dbReference type="InterPro" id="IPR000198">
    <property type="entry name" value="RhoGAP_dom"/>
</dbReference>
<evidence type="ECO:0000313" key="2">
    <source>
        <dbReference type="EnsemblMetazoa" id="AAEL019754-PA"/>
    </source>
</evidence>